<keyword evidence="4" id="KW-0808">Transferase</keyword>
<organism evidence="9 10">
    <name type="scientific">Mesobacillus stamsii</name>
    <dbReference type="NCBI Taxonomy" id="225347"/>
    <lineage>
        <taxon>Bacteria</taxon>
        <taxon>Bacillati</taxon>
        <taxon>Bacillota</taxon>
        <taxon>Bacilli</taxon>
        <taxon>Bacillales</taxon>
        <taxon>Bacillaceae</taxon>
        <taxon>Mesobacillus</taxon>
    </lineage>
</organism>
<reference evidence="9 10" key="1">
    <citation type="submission" date="2023-07" db="EMBL/GenBank/DDBJ databases">
        <title>Genomic Encyclopedia of Type Strains, Phase IV (KMG-IV): sequencing the most valuable type-strain genomes for metagenomic binning, comparative biology and taxonomic classification.</title>
        <authorList>
            <person name="Goeker M."/>
        </authorList>
    </citation>
    <scope>NUCLEOTIDE SEQUENCE [LARGE SCALE GENOMIC DNA]</scope>
    <source>
        <strain evidence="9 10">DSM 19598</strain>
    </source>
</reference>
<dbReference type="EMBL" id="JAUSUN010000012">
    <property type="protein sequence ID" value="MDQ0414065.1"/>
    <property type="molecule type" value="Genomic_DNA"/>
</dbReference>
<dbReference type="GO" id="GO:0016301">
    <property type="term" value="F:kinase activity"/>
    <property type="evidence" value="ECO:0007669"/>
    <property type="project" value="UniProtKB-KW"/>
</dbReference>
<dbReference type="PANTHER" id="PTHR34220">
    <property type="entry name" value="SENSOR HISTIDINE KINASE YPDA"/>
    <property type="match status" value="1"/>
</dbReference>
<dbReference type="PANTHER" id="PTHR34220:SF7">
    <property type="entry name" value="SENSOR HISTIDINE KINASE YPDA"/>
    <property type="match status" value="1"/>
</dbReference>
<sequence>MNIRTKLFIFIPALVLLLNGVFLFVFQSGKQVQENYNIMMDRILLYKQATDETEQTLRSLNHYLINPTPSTLSEFTQHQRKLKKLKESPALANFKGANALAKEDFYHTVGTLIEQESEVIRSFEQKDLEAYTQRYAKAEKTARFLQEEGENLVDLELSFYQPLYYDILTQTEKMNRLGAYMVVVTILLSAGFAILLSDSITHPISRLVQAARQVSKGNLAIEFPRFPERNEIGILSETFRQMLKDIRDLMAKNLESLQKDKVVKELELKALQSQINPHFLFNTLNILSNLAMIEGAEETSDLTVSVSNLIRYNLRKLDQPVTLREEINHAKEYFIIQKARFRDRVSFISEIEEEALDQLIPCLTLQPIIENAFVHGIEGMEQGAVIRLTVRKLVDSIEIRISDNGSGITEEIRSALLNFDQEDALPISKGHSTGLGTKNVFKRLHLFYGKDKLVDIAAEQPTGTTVIFNLPDKIKEQGVV</sequence>
<comment type="caution">
    <text evidence="9">The sequence shown here is derived from an EMBL/GenBank/DDBJ whole genome shotgun (WGS) entry which is preliminary data.</text>
</comment>
<dbReference type="InterPro" id="IPR050640">
    <property type="entry name" value="Bact_2-comp_sensor_kinase"/>
</dbReference>
<evidence type="ECO:0000256" key="6">
    <source>
        <dbReference type="ARBA" id="ARBA00023136"/>
    </source>
</evidence>
<protein>
    <submittedName>
        <fullName evidence="9">Sensor histidine kinase YesM</fullName>
    </submittedName>
</protein>
<keyword evidence="3" id="KW-0597">Phosphoprotein</keyword>
<dbReference type="Gene3D" id="6.10.340.10">
    <property type="match status" value="1"/>
</dbReference>
<evidence type="ECO:0000256" key="4">
    <source>
        <dbReference type="ARBA" id="ARBA00022679"/>
    </source>
</evidence>
<keyword evidence="6" id="KW-0472">Membrane</keyword>
<evidence type="ECO:0000313" key="9">
    <source>
        <dbReference type="EMBL" id="MDQ0414065.1"/>
    </source>
</evidence>
<dbReference type="CDD" id="cd06225">
    <property type="entry name" value="HAMP"/>
    <property type="match status" value="1"/>
</dbReference>
<keyword evidence="5 9" id="KW-0418">Kinase</keyword>
<dbReference type="SMART" id="SM00304">
    <property type="entry name" value="HAMP"/>
    <property type="match status" value="1"/>
</dbReference>
<dbReference type="SMART" id="SM00387">
    <property type="entry name" value="HATPase_c"/>
    <property type="match status" value="1"/>
</dbReference>
<comment type="subcellular location">
    <subcellularLocation>
        <location evidence="1">Cell membrane</location>
        <topology evidence="1">Multi-pass membrane protein</topology>
    </subcellularLocation>
</comment>
<dbReference type="Pfam" id="PF06580">
    <property type="entry name" value="His_kinase"/>
    <property type="match status" value="1"/>
</dbReference>
<dbReference type="RefSeq" id="WP_307191915.1">
    <property type="nucleotide sequence ID" value="NZ_JAUSUN010000012.1"/>
</dbReference>
<evidence type="ECO:0000256" key="7">
    <source>
        <dbReference type="SAM" id="Coils"/>
    </source>
</evidence>
<dbReference type="InterPro" id="IPR003594">
    <property type="entry name" value="HATPase_dom"/>
</dbReference>
<name>A0ABU0FVW6_9BACI</name>
<evidence type="ECO:0000313" key="10">
    <source>
        <dbReference type="Proteomes" id="UP001242313"/>
    </source>
</evidence>
<evidence type="ECO:0000256" key="2">
    <source>
        <dbReference type="ARBA" id="ARBA00022475"/>
    </source>
</evidence>
<gene>
    <name evidence="9" type="ORF">J2S25_002272</name>
</gene>
<feature type="coiled-coil region" evidence="7">
    <location>
        <begin position="121"/>
        <end position="148"/>
    </location>
</feature>
<accession>A0ABU0FVW6</accession>
<keyword evidence="10" id="KW-1185">Reference proteome</keyword>
<dbReference type="SUPFAM" id="SSF55874">
    <property type="entry name" value="ATPase domain of HSP90 chaperone/DNA topoisomerase II/histidine kinase"/>
    <property type="match status" value="1"/>
</dbReference>
<dbReference type="InterPro" id="IPR010559">
    <property type="entry name" value="Sig_transdc_His_kin_internal"/>
</dbReference>
<dbReference type="InterPro" id="IPR036890">
    <property type="entry name" value="HATPase_C_sf"/>
</dbReference>
<dbReference type="Pfam" id="PF00672">
    <property type="entry name" value="HAMP"/>
    <property type="match status" value="1"/>
</dbReference>
<evidence type="ECO:0000256" key="1">
    <source>
        <dbReference type="ARBA" id="ARBA00004651"/>
    </source>
</evidence>
<dbReference type="SUPFAM" id="SSF158472">
    <property type="entry name" value="HAMP domain-like"/>
    <property type="match status" value="1"/>
</dbReference>
<evidence type="ECO:0000259" key="8">
    <source>
        <dbReference type="PROSITE" id="PS50885"/>
    </source>
</evidence>
<keyword evidence="2" id="KW-1003">Cell membrane</keyword>
<dbReference type="Gene3D" id="3.30.565.10">
    <property type="entry name" value="Histidine kinase-like ATPase, C-terminal domain"/>
    <property type="match status" value="1"/>
</dbReference>
<evidence type="ECO:0000256" key="5">
    <source>
        <dbReference type="ARBA" id="ARBA00022777"/>
    </source>
</evidence>
<dbReference type="InterPro" id="IPR003660">
    <property type="entry name" value="HAMP_dom"/>
</dbReference>
<dbReference type="Proteomes" id="UP001242313">
    <property type="component" value="Unassembled WGS sequence"/>
</dbReference>
<keyword evidence="7" id="KW-0175">Coiled coil</keyword>
<evidence type="ECO:0000256" key="3">
    <source>
        <dbReference type="ARBA" id="ARBA00022553"/>
    </source>
</evidence>
<dbReference type="PROSITE" id="PS50885">
    <property type="entry name" value="HAMP"/>
    <property type="match status" value="1"/>
</dbReference>
<proteinExistence type="predicted"/>
<dbReference type="Pfam" id="PF02518">
    <property type="entry name" value="HATPase_c"/>
    <property type="match status" value="1"/>
</dbReference>
<feature type="domain" description="HAMP" evidence="8">
    <location>
        <begin position="198"/>
        <end position="251"/>
    </location>
</feature>